<sequence>MDCEKFDQHVMDALYDELDELTYAAMKRHMDGCARCASAFAGLRAARDVGALPFEEPSEELEARILDAVEVAQKKTPFRRKALRALAWAGSHAMRPQLAMAALFVLVIGSSLLLLRPKTGVAPVRVTEWGQPASDQHEAPRSVAPAPATAAMEEGDGRRSAEAKANDAPKAEAAKEKSARASASPDDGASAALHEAQALQRKSGCAAAVGKLDQVGAQYPGTPSAHAAMWEAARCYQASGDTEKARELLLALRSAKGYGDRAEQQLAGLEANAAGAQAQNSAPAAAAAAARRAVPKAAMPAAPPRDAEEPGAAGSSRAAPADATMSR</sequence>
<dbReference type="EMBL" id="JAQNDK010000001">
    <property type="protein sequence ID" value="MDC0678113.1"/>
    <property type="molecule type" value="Genomic_DNA"/>
</dbReference>
<protein>
    <submittedName>
        <fullName evidence="3">Zf-HC2 domain-containing protein</fullName>
    </submittedName>
</protein>
<dbReference type="RefSeq" id="WP_272094879.1">
    <property type="nucleotide sequence ID" value="NZ_JAQNDK010000001.1"/>
</dbReference>
<evidence type="ECO:0000256" key="1">
    <source>
        <dbReference type="SAM" id="MobiDB-lite"/>
    </source>
</evidence>
<feature type="compositionally biased region" description="Low complexity" evidence="1">
    <location>
        <begin position="180"/>
        <end position="192"/>
    </location>
</feature>
<evidence type="ECO:0000259" key="2">
    <source>
        <dbReference type="Pfam" id="PF13490"/>
    </source>
</evidence>
<comment type="caution">
    <text evidence="3">The sequence shown here is derived from an EMBL/GenBank/DDBJ whole genome shotgun (WGS) entry which is preliminary data.</text>
</comment>
<dbReference type="Pfam" id="PF13490">
    <property type="entry name" value="zf-HC2"/>
    <property type="match status" value="1"/>
</dbReference>
<gene>
    <name evidence="3" type="ORF">POL72_10245</name>
</gene>
<feature type="region of interest" description="Disordered" evidence="1">
    <location>
        <begin position="131"/>
        <end position="193"/>
    </location>
</feature>
<evidence type="ECO:0000313" key="4">
    <source>
        <dbReference type="Proteomes" id="UP001217485"/>
    </source>
</evidence>
<accession>A0ABT5BXG8</accession>
<organism evidence="3 4">
    <name type="scientific">Sorangium atrum</name>
    <dbReference type="NCBI Taxonomy" id="2995308"/>
    <lineage>
        <taxon>Bacteria</taxon>
        <taxon>Pseudomonadati</taxon>
        <taxon>Myxococcota</taxon>
        <taxon>Polyangia</taxon>
        <taxon>Polyangiales</taxon>
        <taxon>Polyangiaceae</taxon>
        <taxon>Sorangium</taxon>
    </lineage>
</organism>
<dbReference type="Gene3D" id="1.25.40.10">
    <property type="entry name" value="Tetratricopeptide repeat domain"/>
    <property type="match status" value="1"/>
</dbReference>
<feature type="region of interest" description="Disordered" evidence="1">
    <location>
        <begin position="278"/>
        <end position="327"/>
    </location>
</feature>
<dbReference type="InterPro" id="IPR027383">
    <property type="entry name" value="Znf_put"/>
</dbReference>
<reference evidence="3 4" key="1">
    <citation type="submission" date="2023-01" db="EMBL/GenBank/DDBJ databases">
        <title>Minimal conservation of predation-associated metabolite biosynthetic gene clusters underscores biosynthetic potential of Myxococcota including descriptions for ten novel species: Archangium lansinium sp. nov., Myxococcus landrumus sp. nov., Nannocystis bai.</title>
        <authorList>
            <person name="Ahearne A."/>
            <person name="Stevens C."/>
            <person name="Dowd S."/>
        </authorList>
    </citation>
    <scope>NUCLEOTIDE SEQUENCE [LARGE SCALE GENOMIC DNA]</scope>
    <source>
        <strain evidence="3 4">WIWO2</strain>
    </source>
</reference>
<keyword evidence="4" id="KW-1185">Reference proteome</keyword>
<proteinExistence type="predicted"/>
<feature type="compositionally biased region" description="Low complexity" evidence="1">
    <location>
        <begin position="310"/>
        <end position="327"/>
    </location>
</feature>
<dbReference type="InterPro" id="IPR011990">
    <property type="entry name" value="TPR-like_helical_dom_sf"/>
</dbReference>
<feature type="compositionally biased region" description="Low complexity" evidence="1">
    <location>
        <begin position="278"/>
        <end position="300"/>
    </location>
</feature>
<name>A0ABT5BXG8_9BACT</name>
<feature type="domain" description="Putative zinc-finger" evidence="2">
    <location>
        <begin position="3"/>
        <end position="37"/>
    </location>
</feature>
<dbReference type="Proteomes" id="UP001217485">
    <property type="component" value="Unassembled WGS sequence"/>
</dbReference>
<feature type="compositionally biased region" description="Basic and acidic residues" evidence="1">
    <location>
        <begin position="155"/>
        <end position="179"/>
    </location>
</feature>
<evidence type="ECO:0000313" key="3">
    <source>
        <dbReference type="EMBL" id="MDC0678113.1"/>
    </source>
</evidence>